<sequence>MLGENIRRENTVVFSEKRSFTGAVVNLKKLFKTVKRIFTHSKPANMAPAEIDGESSFASEEDLQNWLNEQLEAKAMALH</sequence>
<evidence type="ECO:0000313" key="1">
    <source>
        <dbReference type="EMBL" id="EDV97554.1"/>
    </source>
</evidence>
<protein>
    <submittedName>
        <fullName evidence="1">GH16933</fullName>
    </submittedName>
</protein>
<dbReference type="EMBL" id="CH916366">
    <property type="protein sequence ID" value="EDV97554.1"/>
    <property type="molecule type" value="Genomic_DNA"/>
</dbReference>
<dbReference type="Proteomes" id="UP000001070">
    <property type="component" value="Unassembled WGS sequence"/>
</dbReference>
<dbReference type="AlphaFoldDB" id="B4IY11"/>
<proteinExistence type="predicted"/>
<dbReference type="OrthoDB" id="8067747at2759"/>
<dbReference type="OMA" id="HTCHTEE"/>
<dbReference type="KEGG" id="dgr:6558183"/>
<organism evidence="2">
    <name type="scientific">Drosophila grimshawi</name>
    <name type="common">Hawaiian fruit fly</name>
    <name type="synonym">Idiomyia grimshawi</name>
    <dbReference type="NCBI Taxonomy" id="7222"/>
    <lineage>
        <taxon>Eukaryota</taxon>
        <taxon>Metazoa</taxon>
        <taxon>Ecdysozoa</taxon>
        <taxon>Arthropoda</taxon>
        <taxon>Hexapoda</taxon>
        <taxon>Insecta</taxon>
        <taxon>Pterygota</taxon>
        <taxon>Neoptera</taxon>
        <taxon>Endopterygota</taxon>
        <taxon>Diptera</taxon>
        <taxon>Brachycera</taxon>
        <taxon>Muscomorpha</taxon>
        <taxon>Ephydroidea</taxon>
        <taxon>Drosophilidae</taxon>
        <taxon>Drosophila</taxon>
        <taxon>Hawaiian Drosophila</taxon>
    </lineage>
</organism>
<dbReference type="InParanoid" id="B4IY11"/>
<dbReference type="HOGENOM" id="CLU_2624591_0_0_1"/>
<accession>B4IY11</accession>
<dbReference type="eggNOG" id="ENOG502TDKE">
    <property type="taxonomic scope" value="Eukaryota"/>
</dbReference>
<reference evidence="1 2" key="1">
    <citation type="journal article" date="2007" name="Nature">
        <title>Evolution of genes and genomes on the Drosophila phylogeny.</title>
        <authorList>
            <consortium name="Drosophila 12 Genomes Consortium"/>
            <person name="Clark A.G."/>
            <person name="Eisen M.B."/>
            <person name="Smith D.R."/>
            <person name="Bergman C.M."/>
            <person name="Oliver B."/>
            <person name="Markow T.A."/>
            <person name="Kaufman T.C."/>
            <person name="Kellis M."/>
            <person name="Gelbart W."/>
            <person name="Iyer V.N."/>
            <person name="Pollard D.A."/>
            <person name="Sackton T.B."/>
            <person name="Larracuente A.M."/>
            <person name="Singh N.D."/>
            <person name="Abad J.P."/>
            <person name="Abt D.N."/>
            <person name="Adryan B."/>
            <person name="Aguade M."/>
            <person name="Akashi H."/>
            <person name="Anderson W.W."/>
            <person name="Aquadro C.F."/>
            <person name="Ardell D.H."/>
            <person name="Arguello R."/>
            <person name="Artieri C.G."/>
            <person name="Barbash D.A."/>
            <person name="Barker D."/>
            <person name="Barsanti P."/>
            <person name="Batterham P."/>
            <person name="Batzoglou S."/>
            <person name="Begun D."/>
            <person name="Bhutkar A."/>
            <person name="Blanco E."/>
            <person name="Bosak S.A."/>
            <person name="Bradley R.K."/>
            <person name="Brand A.D."/>
            <person name="Brent M.R."/>
            <person name="Brooks A.N."/>
            <person name="Brown R.H."/>
            <person name="Butlin R.K."/>
            <person name="Caggese C."/>
            <person name="Calvi B.R."/>
            <person name="Bernardo de Carvalho A."/>
            <person name="Caspi A."/>
            <person name="Castrezana S."/>
            <person name="Celniker S.E."/>
            <person name="Chang J.L."/>
            <person name="Chapple C."/>
            <person name="Chatterji S."/>
            <person name="Chinwalla A."/>
            <person name="Civetta A."/>
            <person name="Clifton S.W."/>
            <person name="Comeron J.M."/>
            <person name="Costello J.C."/>
            <person name="Coyne J.A."/>
            <person name="Daub J."/>
            <person name="David R.G."/>
            <person name="Delcher A.L."/>
            <person name="Delehaunty K."/>
            <person name="Do C.B."/>
            <person name="Ebling H."/>
            <person name="Edwards K."/>
            <person name="Eickbush T."/>
            <person name="Evans J.D."/>
            <person name="Filipski A."/>
            <person name="Findeiss S."/>
            <person name="Freyhult E."/>
            <person name="Fulton L."/>
            <person name="Fulton R."/>
            <person name="Garcia A.C."/>
            <person name="Gardiner A."/>
            <person name="Garfield D.A."/>
            <person name="Garvin B.E."/>
            <person name="Gibson G."/>
            <person name="Gilbert D."/>
            <person name="Gnerre S."/>
            <person name="Godfrey J."/>
            <person name="Good R."/>
            <person name="Gotea V."/>
            <person name="Gravely B."/>
            <person name="Greenberg A.J."/>
            <person name="Griffiths-Jones S."/>
            <person name="Gross S."/>
            <person name="Guigo R."/>
            <person name="Gustafson E.A."/>
            <person name="Haerty W."/>
            <person name="Hahn M.W."/>
            <person name="Halligan D.L."/>
            <person name="Halpern A.L."/>
            <person name="Halter G.M."/>
            <person name="Han M.V."/>
            <person name="Heger A."/>
            <person name="Hillier L."/>
            <person name="Hinrichs A.S."/>
            <person name="Holmes I."/>
            <person name="Hoskins R.A."/>
            <person name="Hubisz M.J."/>
            <person name="Hultmark D."/>
            <person name="Huntley M.A."/>
            <person name="Jaffe D.B."/>
            <person name="Jagadeeshan S."/>
            <person name="Jeck W.R."/>
            <person name="Johnson J."/>
            <person name="Jones C.D."/>
            <person name="Jordan W.C."/>
            <person name="Karpen G.H."/>
            <person name="Kataoka E."/>
            <person name="Keightley P.D."/>
            <person name="Kheradpour P."/>
            <person name="Kirkness E.F."/>
            <person name="Koerich L.B."/>
            <person name="Kristiansen K."/>
            <person name="Kudrna D."/>
            <person name="Kulathinal R.J."/>
            <person name="Kumar S."/>
            <person name="Kwok R."/>
            <person name="Lander E."/>
            <person name="Langley C.H."/>
            <person name="Lapoint R."/>
            <person name="Lazzaro B.P."/>
            <person name="Lee S.J."/>
            <person name="Levesque L."/>
            <person name="Li R."/>
            <person name="Lin C.F."/>
            <person name="Lin M.F."/>
            <person name="Lindblad-Toh K."/>
            <person name="Llopart A."/>
            <person name="Long M."/>
            <person name="Low L."/>
            <person name="Lozovsky E."/>
            <person name="Lu J."/>
            <person name="Luo M."/>
            <person name="Machado C.A."/>
            <person name="Makalowski W."/>
            <person name="Marzo M."/>
            <person name="Matsuda M."/>
            <person name="Matzkin L."/>
            <person name="McAllister B."/>
            <person name="McBride C.S."/>
            <person name="McKernan B."/>
            <person name="McKernan K."/>
            <person name="Mendez-Lago M."/>
            <person name="Minx P."/>
            <person name="Mollenhauer M.U."/>
            <person name="Montooth K."/>
            <person name="Mount S.M."/>
            <person name="Mu X."/>
            <person name="Myers E."/>
            <person name="Negre B."/>
            <person name="Newfeld S."/>
            <person name="Nielsen R."/>
            <person name="Noor M.A."/>
            <person name="O'Grady P."/>
            <person name="Pachter L."/>
            <person name="Papaceit M."/>
            <person name="Parisi M.J."/>
            <person name="Parisi M."/>
            <person name="Parts L."/>
            <person name="Pedersen J.S."/>
            <person name="Pesole G."/>
            <person name="Phillippy A.M."/>
            <person name="Ponting C.P."/>
            <person name="Pop M."/>
            <person name="Porcelli D."/>
            <person name="Powell J.R."/>
            <person name="Prohaska S."/>
            <person name="Pruitt K."/>
            <person name="Puig M."/>
            <person name="Quesneville H."/>
            <person name="Ram K.R."/>
            <person name="Rand D."/>
            <person name="Rasmussen M.D."/>
            <person name="Reed L.K."/>
            <person name="Reenan R."/>
            <person name="Reily A."/>
            <person name="Remington K.A."/>
            <person name="Rieger T.T."/>
            <person name="Ritchie M.G."/>
            <person name="Robin C."/>
            <person name="Rogers Y.H."/>
            <person name="Rohde C."/>
            <person name="Rozas J."/>
            <person name="Rubenfield M.J."/>
            <person name="Ruiz A."/>
            <person name="Russo S."/>
            <person name="Salzberg S.L."/>
            <person name="Sanchez-Gracia A."/>
            <person name="Saranga D.J."/>
            <person name="Sato H."/>
            <person name="Schaeffer S.W."/>
            <person name="Schatz M.C."/>
            <person name="Schlenke T."/>
            <person name="Schwartz R."/>
            <person name="Segarra C."/>
            <person name="Singh R.S."/>
            <person name="Sirot L."/>
            <person name="Sirota M."/>
            <person name="Sisneros N.B."/>
            <person name="Smith C.D."/>
            <person name="Smith T.F."/>
            <person name="Spieth J."/>
            <person name="Stage D.E."/>
            <person name="Stark A."/>
            <person name="Stephan W."/>
            <person name="Strausberg R.L."/>
            <person name="Strempel S."/>
            <person name="Sturgill D."/>
            <person name="Sutton G."/>
            <person name="Sutton G.G."/>
            <person name="Tao W."/>
            <person name="Teichmann S."/>
            <person name="Tobari Y.N."/>
            <person name="Tomimura Y."/>
            <person name="Tsolas J.M."/>
            <person name="Valente V.L."/>
            <person name="Venter E."/>
            <person name="Venter J.C."/>
            <person name="Vicario S."/>
            <person name="Vieira F.G."/>
            <person name="Vilella A.J."/>
            <person name="Villasante A."/>
            <person name="Walenz B."/>
            <person name="Wang J."/>
            <person name="Wasserman M."/>
            <person name="Watts T."/>
            <person name="Wilson D."/>
            <person name="Wilson R.K."/>
            <person name="Wing R.A."/>
            <person name="Wolfner M.F."/>
            <person name="Wong A."/>
            <person name="Wong G.K."/>
            <person name="Wu C.I."/>
            <person name="Wu G."/>
            <person name="Yamamoto D."/>
            <person name="Yang H.P."/>
            <person name="Yang S.P."/>
            <person name="Yorke J.A."/>
            <person name="Yoshida K."/>
            <person name="Zdobnov E."/>
            <person name="Zhang P."/>
            <person name="Zhang Y."/>
            <person name="Zimin A.V."/>
            <person name="Baldwin J."/>
            <person name="Abdouelleil A."/>
            <person name="Abdulkadir J."/>
            <person name="Abebe A."/>
            <person name="Abera B."/>
            <person name="Abreu J."/>
            <person name="Acer S.C."/>
            <person name="Aftuck L."/>
            <person name="Alexander A."/>
            <person name="An P."/>
            <person name="Anderson E."/>
            <person name="Anderson S."/>
            <person name="Arachi H."/>
            <person name="Azer M."/>
            <person name="Bachantsang P."/>
            <person name="Barry A."/>
            <person name="Bayul T."/>
            <person name="Berlin A."/>
            <person name="Bessette D."/>
            <person name="Bloom T."/>
            <person name="Blye J."/>
            <person name="Boguslavskiy L."/>
            <person name="Bonnet C."/>
            <person name="Boukhgalter B."/>
            <person name="Bourzgui I."/>
            <person name="Brown A."/>
            <person name="Cahill P."/>
            <person name="Channer S."/>
            <person name="Cheshatsang Y."/>
            <person name="Chuda L."/>
            <person name="Citroen M."/>
            <person name="Collymore A."/>
            <person name="Cooke P."/>
            <person name="Costello M."/>
            <person name="D'Aco K."/>
            <person name="Daza R."/>
            <person name="De Haan G."/>
            <person name="DeGray S."/>
            <person name="DeMaso C."/>
            <person name="Dhargay N."/>
            <person name="Dooley K."/>
            <person name="Dooley E."/>
            <person name="Doricent M."/>
            <person name="Dorje P."/>
            <person name="Dorjee K."/>
            <person name="Dupes A."/>
            <person name="Elong R."/>
            <person name="Falk J."/>
            <person name="Farina A."/>
            <person name="Faro S."/>
            <person name="Ferguson D."/>
            <person name="Fisher S."/>
            <person name="Foley C.D."/>
            <person name="Franke A."/>
            <person name="Friedrich D."/>
            <person name="Gadbois L."/>
            <person name="Gearin G."/>
            <person name="Gearin C.R."/>
            <person name="Giannoukos G."/>
            <person name="Goode T."/>
            <person name="Graham J."/>
            <person name="Grandbois E."/>
            <person name="Grewal S."/>
            <person name="Gyaltsen K."/>
            <person name="Hafez N."/>
            <person name="Hagos B."/>
            <person name="Hall J."/>
            <person name="Henson C."/>
            <person name="Hollinger A."/>
            <person name="Honan T."/>
            <person name="Huard M.D."/>
            <person name="Hughes L."/>
            <person name="Hurhula B."/>
            <person name="Husby M.E."/>
            <person name="Kamat A."/>
            <person name="Kanga B."/>
            <person name="Kashin S."/>
            <person name="Khazanovich D."/>
            <person name="Kisner P."/>
            <person name="Lance K."/>
            <person name="Lara M."/>
            <person name="Lee W."/>
            <person name="Lennon N."/>
            <person name="Letendre F."/>
            <person name="LeVine R."/>
            <person name="Lipovsky A."/>
            <person name="Liu X."/>
            <person name="Liu J."/>
            <person name="Liu S."/>
            <person name="Lokyitsang T."/>
            <person name="Lokyitsang Y."/>
            <person name="Lubonja R."/>
            <person name="Lui A."/>
            <person name="MacDonald P."/>
            <person name="Magnisalis V."/>
            <person name="Maru K."/>
            <person name="Matthews C."/>
            <person name="McCusker W."/>
            <person name="McDonough S."/>
            <person name="Mehta T."/>
            <person name="Meldrim J."/>
            <person name="Meneus L."/>
            <person name="Mihai O."/>
            <person name="Mihalev A."/>
            <person name="Mihova T."/>
            <person name="Mittelman R."/>
            <person name="Mlenga V."/>
            <person name="Montmayeur A."/>
            <person name="Mulrain L."/>
            <person name="Navidi A."/>
            <person name="Naylor J."/>
            <person name="Negash T."/>
            <person name="Nguyen T."/>
            <person name="Nguyen N."/>
            <person name="Nicol R."/>
            <person name="Norbu C."/>
            <person name="Norbu N."/>
            <person name="Novod N."/>
            <person name="O'Neill B."/>
            <person name="Osman S."/>
            <person name="Markiewicz E."/>
            <person name="Oyono O.L."/>
            <person name="Patti C."/>
            <person name="Phunkhang P."/>
            <person name="Pierre F."/>
            <person name="Priest M."/>
            <person name="Raghuraman S."/>
            <person name="Rege F."/>
            <person name="Reyes R."/>
            <person name="Rise C."/>
            <person name="Rogov P."/>
            <person name="Ross K."/>
            <person name="Ryan E."/>
            <person name="Settipalli S."/>
            <person name="Shea T."/>
            <person name="Sherpa N."/>
            <person name="Shi L."/>
            <person name="Shih D."/>
            <person name="Sparrow T."/>
            <person name="Spaulding J."/>
            <person name="Stalker J."/>
            <person name="Stange-Thomann N."/>
            <person name="Stavropoulos S."/>
            <person name="Stone C."/>
            <person name="Strader C."/>
            <person name="Tesfaye S."/>
            <person name="Thomson T."/>
            <person name="Thoulutsang Y."/>
            <person name="Thoulutsang D."/>
            <person name="Topham K."/>
            <person name="Topping I."/>
            <person name="Tsamla T."/>
            <person name="Vassiliev H."/>
            <person name="Vo A."/>
            <person name="Wangchuk T."/>
            <person name="Wangdi T."/>
            <person name="Weiand M."/>
            <person name="Wilkinson J."/>
            <person name="Wilson A."/>
            <person name="Yadav S."/>
            <person name="Young G."/>
            <person name="Yu Q."/>
            <person name="Zembek L."/>
            <person name="Zhong D."/>
            <person name="Zimmer A."/>
            <person name="Zwirko Z."/>
            <person name="Jaffe D.B."/>
            <person name="Alvarez P."/>
            <person name="Brockman W."/>
            <person name="Butler J."/>
            <person name="Chin C."/>
            <person name="Gnerre S."/>
            <person name="Grabherr M."/>
            <person name="Kleber M."/>
            <person name="Mauceli E."/>
            <person name="MacCallum I."/>
        </authorList>
    </citation>
    <scope>NUCLEOTIDE SEQUENCE [LARGE SCALE GENOMIC DNA]</scope>
    <source>
        <strain evidence="2">Tucson 15287-2541.00</strain>
    </source>
</reference>
<dbReference type="PhylomeDB" id="B4IY11"/>
<evidence type="ECO:0000313" key="2">
    <source>
        <dbReference type="Proteomes" id="UP000001070"/>
    </source>
</evidence>
<keyword evidence="2" id="KW-1185">Reference proteome</keyword>
<gene>
    <name evidence="1" type="primary">Dgri\GH16933</name>
    <name evidence="1" type="ORF">Dgri_GH16933</name>
</gene>
<name>B4IY11_DROGR</name>